<keyword evidence="1" id="KW-0723">Serine/threonine-protein kinase</keyword>
<organism evidence="3 4">
    <name type="scientific">Actinacidiphila alni</name>
    <dbReference type="NCBI Taxonomy" id="380248"/>
    <lineage>
        <taxon>Bacteria</taxon>
        <taxon>Bacillati</taxon>
        <taxon>Actinomycetota</taxon>
        <taxon>Actinomycetes</taxon>
        <taxon>Kitasatosporales</taxon>
        <taxon>Streptomycetaceae</taxon>
        <taxon>Actinacidiphila</taxon>
    </lineage>
</organism>
<sequence length="145" mass="15724">MSAAVAEEPSSVVVRMWPHGPRSVGRARRLLVHHLAAWDLAHLTDTAELIVSELVTNSVNHAREPRGRLIATRFERVDSGVRIEVHDANDHKPERREALSDEESGRGLALVDALTDGRWGVSDRPGVGKLVWAVCAGGGVEEVSG</sequence>
<dbReference type="InterPro" id="IPR003594">
    <property type="entry name" value="HATPase_dom"/>
</dbReference>
<dbReference type="SUPFAM" id="SSF55874">
    <property type="entry name" value="ATPase domain of HSP90 chaperone/DNA topoisomerase II/histidine kinase"/>
    <property type="match status" value="1"/>
</dbReference>
<keyword evidence="3" id="KW-0808">Transferase</keyword>
<dbReference type="EMBL" id="FONG01000001">
    <property type="protein sequence ID" value="SFE08486.1"/>
    <property type="molecule type" value="Genomic_DNA"/>
</dbReference>
<dbReference type="Proteomes" id="UP000199323">
    <property type="component" value="Unassembled WGS sequence"/>
</dbReference>
<dbReference type="PANTHER" id="PTHR35526">
    <property type="entry name" value="ANTI-SIGMA-F FACTOR RSBW-RELATED"/>
    <property type="match status" value="1"/>
</dbReference>
<dbReference type="PANTHER" id="PTHR35526:SF3">
    <property type="entry name" value="ANTI-SIGMA-F FACTOR RSBW"/>
    <property type="match status" value="1"/>
</dbReference>
<dbReference type="AlphaFoldDB" id="A0A1I1XME1"/>
<dbReference type="Pfam" id="PF13581">
    <property type="entry name" value="HATPase_c_2"/>
    <property type="match status" value="1"/>
</dbReference>
<dbReference type="RefSeq" id="WP_093711569.1">
    <property type="nucleotide sequence ID" value="NZ_FONG01000001.1"/>
</dbReference>
<proteinExistence type="predicted"/>
<feature type="domain" description="Histidine kinase/HSP90-like ATPase" evidence="2">
    <location>
        <begin position="21"/>
        <end position="116"/>
    </location>
</feature>
<reference evidence="3 4" key="1">
    <citation type="submission" date="2016-10" db="EMBL/GenBank/DDBJ databases">
        <authorList>
            <person name="de Groot N.N."/>
        </authorList>
    </citation>
    <scope>NUCLEOTIDE SEQUENCE [LARGE SCALE GENOMIC DNA]</scope>
    <source>
        <strain evidence="3 4">CGMCC 4.3510</strain>
    </source>
</reference>
<protein>
    <submittedName>
        <fullName evidence="3">Histidine kinase-like ATPase domain-containing protein</fullName>
    </submittedName>
</protein>
<evidence type="ECO:0000313" key="4">
    <source>
        <dbReference type="Proteomes" id="UP000199323"/>
    </source>
</evidence>
<dbReference type="STRING" id="380248.SAMN05216251_101452"/>
<name>A0A1I1XME1_9ACTN</name>
<dbReference type="InterPro" id="IPR050267">
    <property type="entry name" value="Anti-sigma-factor_SerPK"/>
</dbReference>
<dbReference type="OrthoDB" id="4251531at2"/>
<dbReference type="Gene3D" id="3.30.565.10">
    <property type="entry name" value="Histidine kinase-like ATPase, C-terminal domain"/>
    <property type="match status" value="1"/>
</dbReference>
<dbReference type="InterPro" id="IPR036890">
    <property type="entry name" value="HATPase_C_sf"/>
</dbReference>
<dbReference type="CDD" id="cd16936">
    <property type="entry name" value="HATPase_RsbW-like"/>
    <property type="match status" value="1"/>
</dbReference>
<keyword evidence="4" id="KW-1185">Reference proteome</keyword>
<evidence type="ECO:0000256" key="1">
    <source>
        <dbReference type="ARBA" id="ARBA00022527"/>
    </source>
</evidence>
<gene>
    <name evidence="3" type="ORF">SAMN05216251_101452</name>
</gene>
<evidence type="ECO:0000313" key="3">
    <source>
        <dbReference type="EMBL" id="SFE08486.1"/>
    </source>
</evidence>
<dbReference type="GO" id="GO:0004674">
    <property type="term" value="F:protein serine/threonine kinase activity"/>
    <property type="evidence" value="ECO:0007669"/>
    <property type="project" value="UniProtKB-KW"/>
</dbReference>
<accession>A0A1I1XME1</accession>
<keyword evidence="3" id="KW-0418">Kinase</keyword>
<evidence type="ECO:0000259" key="2">
    <source>
        <dbReference type="Pfam" id="PF13581"/>
    </source>
</evidence>